<dbReference type="EMBL" id="HF935283">
    <property type="protein sequence ID" value="CCX06223.1"/>
    <property type="molecule type" value="Genomic_DNA"/>
</dbReference>
<organism evidence="1 2">
    <name type="scientific">Pyronema omphalodes (strain CBS 100304)</name>
    <name type="common">Pyronema confluens</name>
    <dbReference type="NCBI Taxonomy" id="1076935"/>
    <lineage>
        <taxon>Eukaryota</taxon>
        <taxon>Fungi</taxon>
        <taxon>Dikarya</taxon>
        <taxon>Ascomycota</taxon>
        <taxon>Pezizomycotina</taxon>
        <taxon>Pezizomycetes</taxon>
        <taxon>Pezizales</taxon>
        <taxon>Pyronemataceae</taxon>
        <taxon>Pyronema</taxon>
    </lineage>
</organism>
<reference evidence="1 2" key="1">
    <citation type="journal article" date="2013" name="PLoS Genet.">
        <title>The genome and development-dependent transcriptomes of Pyronema confluens: a window into fungal evolution.</title>
        <authorList>
            <person name="Traeger S."/>
            <person name="Altegoer F."/>
            <person name="Freitag M."/>
            <person name="Gabaldon T."/>
            <person name="Kempken F."/>
            <person name="Kumar A."/>
            <person name="Marcet-Houben M."/>
            <person name="Poggeler S."/>
            <person name="Stajich J.E."/>
            <person name="Nowrousian M."/>
        </authorList>
    </citation>
    <scope>NUCLEOTIDE SEQUENCE [LARGE SCALE GENOMIC DNA]</scope>
    <source>
        <strain evidence="2">CBS 100304</strain>
        <tissue evidence="1">Vegetative mycelium</tissue>
    </source>
</reference>
<evidence type="ECO:0000313" key="2">
    <source>
        <dbReference type="Proteomes" id="UP000018144"/>
    </source>
</evidence>
<sequence>MMGQFINCRVRIISAYLNMYFIYTRLGSCSLMLLSTGHHADRHPNPRTLLAHGVTSTSSENHSIPSEEYLGTKPYLLTRTVCAEIAGSRVLTNRTWFHGSVIDST</sequence>
<dbReference type="Proteomes" id="UP000018144">
    <property type="component" value="Unassembled WGS sequence"/>
</dbReference>
<accession>U4L1V3</accession>
<evidence type="ECO:0000313" key="1">
    <source>
        <dbReference type="EMBL" id="CCX06223.1"/>
    </source>
</evidence>
<dbReference type="AlphaFoldDB" id="U4L1V3"/>
<protein>
    <submittedName>
        <fullName evidence="1">Uncharacterized protein</fullName>
    </submittedName>
</protein>
<keyword evidence="2" id="KW-1185">Reference proteome</keyword>
<proteinExistence type="predicted"/>
<name>U4L1V3_PYROM</name>
<gene>
    <name evidence="1" type="ORF">PCON_05810</name>
</gene>